<evidence type="ECO:0000313" key="1">
    <source>
        <dbReference type="EMBL" id="RLJ71587.1"/>
    </source>
</evidence>
<dbReference type="Proteomes" id="UP000267841">
    <property type="component" value="Unassembled WGS sequence"/>
</dbReference>
<organism evidence="1 2">
    <name type="scientific">Hydrogenivirga caldilitoris</name>
    <dbReference type="NCBI Taxonomy" id="246264"/>
    <lineage>
        <taxon>Bacteria</taxon>
        <taxon>Pseudomonadati</taxon>
        <taxon>Aquificota</taxon>
        <taxon>Aquificia</taxon>
        <taxon>Aquificales</taxon>
        <taxon>Aquificaceae</taxon>
        <taxon>Hydrogenivirga</taxon>
    </lineage>
</organism>
<proteinExistence type="predicted"/>
<dbReference type="OrthoDB" id="1491334at2"/>
<name>A0A497XRD0_9AQUI</name>
<dbReference type="AlphaFoldDB" id="A0A497XRD0"/>
<gene>
    <name evidence="1" type="ORF">BCF55_1893</name>
</gene>
<reference evidence="1 2" key="1">
    <citation type="submission" date="2018-10" db="EMBL/GenBank/DDBJ databases">
        <title>Genomic Encyclopedia of Archaeal and Bacterial Type Strains, Phase II (KMG-II): from individual species to whole genera.</title>
        <authorList>
            <person name="Goeker M."/>
        </authorList>
    </citation>
    <scope>NUCLEOTIDE SEQUENCE [LARGE SCALE GENOMIC DNA]</scope>
    <source>
        <strain evidence="1 2">DSM 16510</strain>
    </source>
</reference>
<sequence length="174" mass="20559">MKLKGHKLINVFEIDGQYIVGVYEGSLSEYDILIKYRQKNHNGGWSRIRTPKHIHWAVDILMKMQANPEKTRELISFLLGRWKDIKPIKSEEDRKLRTGVNHLEKTYREELNKYAELSEKGEYSVKFLIFIAELLMTQEKTNRDDAYMFEKLLKALEEGEDIFNIVSIATHRGR</sequence>
<keyword evidence="2" id="KW-1185">Reference proteome</keyword>
<evidence type="ECO:0000313" key="2">
    <source>
        <dbReference type="Proteomes" id="UP000267841"/>
    </source>
</evidence>
<accession>A0A497XRD0</accession>
<dbReference type="EMBL" id="RCCJ01000001">
    <property type="protein sequence ID" value="RLJ71587.1"/>
    <property type="molecule type" value="Genomic_DNA"/>
</dbReference>
<comment type="caution">
    <text evidence="1">The sequence shown here is derived from an EMBL/GenBank/DDBJ whole genome shotgun (WGS) entry which is preliminary data.</text>
</comment>
<dbReference type="RefSeq" id="WP_121013062.1">
    <property type="nucleotide sequence ID" value="NZ_RCCJ01000001.1"/>
</dbReference>
<protein>
    <submittedName>
        <fullName evidence="1">Uncharacterized protein</fullName>
    </submittedName>
</protein>